<evidence type="ECO:0008006" key="3">
    <source>
        <dbReference type="Google" id="ProtNLM"/>
    </source>
</evidence>
<gene>
    <name evidence="1" type="ORF">MKW94_015910</name>
</gene>
<dbReference type="EMBL" id="JAJJMA010027366">
    <property type="protein sequence ID" value="MCL7023863.1"/>
    <property type="molecule type" value="Genomic_DNA"/>
</dbReference>
<proteinExistence type="predicted"/>
<dbReference type="AlphaFoldDB" id="A0AA41S087"/>
<organism evidence="1 2">
    <name type="scientific">Papaver nudicaule</name>
    <name type="common">Iceland poppy</name>
    <dbReference type="NCBI Taxonomy" id="74823"/>
    <lineage>
        <taxon>Eukaryota</taxon>
        <taxon>Viridiplantae</taxon>
        <taxon>Streptophyta</taxon>
        <taxon>Embryophyta</taxon>
        <taxon>Tracheophyta</taxon>
        <taxon>Spermatophyta</taxon>
        <taxon>Magnoliopsida</taxon>
        <taxon>Ranunculales</taxon>
        <taxon>Papaveraceae</taxon>
        <taxon>Papaveroideae</taxon>
        <taxon>Papaver</taxon>
    </lineage>
</organism>
<comment type="caution">
    <text evidence="1">The sequence shown here is derived from an EMBL/GenBank/DDBJ whole genome shotgun (WGS) entry which is preliminary data.</text>
</comment>
<sequence length="146" mass="17053">KYYVVDSGYSNMLGYLAPYRGERYHLNDYSGTRVPRSARENLTMHTHPRFPILKMMPPYSLRKQRNIVIAACAIHNFIRKHAMKDDLFTEYEIDDMIVEGEGPSDLTETGTYANLSASETPRRKREMDSYRDGVRLGMSMYYRLPL</sequence>
<evidence type="ECO:0000313" key="2">
    <source>
        <dbReference type="Proteomes" id="UP001177140"/>
    </source>
</evidence>
<name>A0AA41S087_PAPNU</name>
<evidence type="ECO:0000313" key="1">
    <source>
        <dbReference type="EMBL" id="MCL7023863.1"/>
    </source>
</evidence>
<reference evidence="1" key="1">
    <citation type="submission" date="2022-03" db="EMBL/GenBank/DDBJ databases">
        <title>A functionally conserved STORR gene fusion in Papaver species that diverged 16.8 million years ago.</title>
        <authorList>
            <person name="Catania T."/>
        </authorList>
    </citation>
    <scope>NUCLEOTIDE SEQUENCE</scope>
    <source>
        <strain evidence="1">S-191538</strain>
    </source>
</reference>
<dbReference type="Proteomes" id="UP001177140">
    <property type="component" value="Unassembled WGS sequence"/>
</dbReference>
<accession>A0AA41S087</accession>
<protein>
    <recommendedName>
        <fullName evidence="3">DDE Tnp4 domain-containing protein</fullName>
    </recommendedName>
</protein>
<feature type="non-terminal residue" evidence="1">
    <location>
        <position position="146"/>
    </location>
</feature>
<keyword evidence="2" id="KW-1185">Reference proteome</keyword>